<dbReference type="EMBL" id="LAZR01000960">
    <property type="protein sequence ID" value="KKN53682.1"/>
    <property type="molecule type" value="Genomic_DNA"/>
</dbReference>
<feature type="transmembrane region" description="Helical" evidence="1">
    <location>
        <begin position="311"/>
        <end position="333"/>
    </location>
</feature>
<feature type="transmembrane region" description="Helical" evidence="1">
    <location>
        <begin position="44"/>
        <end position="73"/>
    </location>
</feature>
<feature type="transmembrane region" description="Helical" evidence="1">
    <location>
        <begin position="253"/>
        <end position="273"/>
    </location>
</feature>
<feature type="transmembrane region" description="Helical" evidence="1">
    <location>
        <begin position="228"/>
        <end position="247"/>
    </location>
</feature>
<feature type="transmembrane region" description="Helical" evidence="1">
    <location>
        <begin position="186"/>
        <end position="207"/>
    </location>
</feature>
<reference evidence="2" key="1">
    <citation type="journal article" date="2015" name="Nature">
        <title>Complex archaea that bridge the gap between prokaryotes and eukaryotes.</title>
        <authorList>
            <person name="Spang A."/>
            <person name="Saw J.H."/>
            <person name="Jorgensen S.L."/>
            <person name="Zaremba-Niedzwiedzka K."/>
            <person name="Martijn J."/>
            <person name="Lind A.E."/>
            <person name="van Eijk R."/>
            <person name="Schleper C."/>
            <person name="Guy L."/>
            <person name="Ettema T.J."/>
        </authorList>
    </citation>
    <scope>NUCLEOTIDE SEQUENCE</scope>
</reference>
<evidence type="ECO:0000313" key="2">
    <source>
        <dbReference type="EMBL" id="KKN53682.1"/>
    </source>
</evidence>
<gene>
    <name evidence="2" type="ORF">LCGC14_0599850</name>
</gene>
<protein>
    <submittedName>
        <fullName evidence="2">Uncharacterized protein</fullName>
    </submittedName>
</protein>
<feature type="transmembrane region" description="Helical" evidence="1">
    <location>
        <begin position="285"/>
        <end position="305"/>
    </location>
</feature>
<feature type="transmembrane region" description="Helical" evidence="1">
    <location>
        <begin position="12"/>
        <end position="32"/>
    </location>
</feature>
<name>A0A0F9RUR8_9ZZZZ</name>
<sequence>MPKEIKGIILSRLIVLISIILVPIAIFLIYNLADFDLWFSSDPIITFVIIKILSPLVFSISWLFFLILFINRFASTIDNFDKLVSVVPSRLKFFYGLNAIIILFIFVFPIITPIISILSFASFAWRLTTFKKEAWDDDSEVKFITKFMMVLASIIPIFCTISVIPQFIVLASFLWNDIWLPLLPSILGISYSLFTALAIGALVILFYNSGISEYEQFYAEPSKKQRLWNVKLLELVLFIFFLTLDIFKFDVIYFFYMAGFVIIIFTSIINFLQGKSKIKNFKSHFLGYLIAAVFIGSNVLFSPIASEFADILSALSLIISAILYIFVFFYTFIRLEEI</sequence>
<evidence type="ECO:0000256" key="1">
    <source>
        <dbReference type="SAM" id="Phobius"/>
    </source>
</evidence>
<dbReference type="AlphaFoldDB" id="A0A0F9RUR8"/>
<organism evidence="2">
    <name type="scientific">marine sediment metagenome</name>
    <dbReference type="NCBI Taxonomy" id="412755"/>
    <lineage>
        <taxon>unclassified sequences</taxon>
        <taxon>metagenomes</taxon>
        <taxon>ecological metagenomes</taxon>
    </lineage>
</organism>
<feature type="transmembrane region" description="Helical" evidence="1">
    <location>
        <begin position="93"/>
        <end position="126"/>
    </location>
</feature>
<accession>A0A0F9RUR8</accession>
<feature type="transmembrane region" description="Helical" evidence="1">
    <location>
        <begin position="147"/>
        <end position="174"/>
    </location>
</feature>
<comment type="caution">
    <text evidence="2">The sequence shown here is derived from an EMBL/GenBank/DDBJ whole genome shotgun (WGS) entry which is preliminary data.</text>
</comment>
<proteinExistence type="predicted"/>
<keyword evidence="1" id="KW-0812">Transmembrane</keyword>
<keyword evidence="1" id="KW-0472">Membrane</keyword>
<keyword evidence="1" id="KW-1133">Transmembrane helix</keyword>